<evidence type="ECO:0000313" key="1">
    <source>
        <dbReference type="EMBL" id="JAE13147.1"/>
    </source>
</evidence>
<accession>A0A0A9FLF6</accession>
<sequence>MVINSDNASEVLLLFVPSLQLNCSLL</sequence>
<dbReference type="EMBL" id="GBRH01184749">
    <property type="protein sequence ID" value="JAE13147.1"/>
    <property type="molecule type" value="Transcribed_RNA"/>
</dbReference>
<reference evidence="1" key="1">
    <citation type="submission" date="2014-09" db="EMBL/GenBank/DDBJ databases">
        <authorList>
            <person name="Magalhaes I.L.F."/>
            <person name="Oliveira U."/>
            <person name="Santos F.R."/>
            <person name="Vidigal T.H.D.A."/>
            <person name="Brescovit A.D."/>
            <person name="Santos A.J."/>
        </authorList>
    </citation>
    <scope>NUCLEOTIDE SEQUENCE</scope>
    <source>
        <tissue evidence="1">Shoot tissue taken approximately 20 cm above the soil surface</tissue>
    </source>
</reference>
<dbReference type="AlphaFoldDB" id="A0A0A9FLF6"/>
<reference evidence="1" key="2">
    <citation type="journal article" date="2015" name="Data Brief">
        <title>Shoot transcriptome of the giant reed, Arundo donax.</title>
        <authorList>
            <person name="Barrero R.A."/>
            <person name="Guerrero F.D."/>
            <person name="Moolhuijzen P."/>
            <person name="Goolsby J.A."/>
            <person name="Tidwell J."/>
            <person name="Bellgard S.E."/>
            <person name="Bellgard M.I."/>
        </authorList>
    </citation>
    <scope>NUCLEOTIDE SEQUENCE</scope>
    <source>
        <tissue evidence="1">Shoot tissue taken approximately 20 cm above the soil surface</tissue>
    </source>
</reference>
<protein>
    <submittedName>
        <fullName evidence="1">Uncharacterized protein</fullName>
    </submittedName>
</protein>
<organism evidence="1">
    <name type="scientific">Arundo donax</name>
    <name type="common">Giant reed</name>
    <name type="synonym">Donax arundinaceus</name>
    <dbReference type="NCBI Taxonomy" id="35708"/>
    <lineage>
        <taxon>Eukaryota</taxon>
        <taxon>Viridiplantae</taxon>
        <taxon>Streptophyta</taxon>
        <taxon>Embryophyta</taxon>
        <taxon>Tracheophyta</taxon>
        <taxon>Spermatophyta</taxon>
        <taxon>Magnoliopsida</taxon>
        <taxon>Liliopsida</taxon>
        <taxon>Poales</taxon>
        <taxon>Poaceae</taxon>
        <taxon>PACMAD clade</taxon>
        <taxon>Arundinoideae</taxon>
        <taxon>Arundineae</taxon>
        <taxon>Arundo</taxon>
    </lineage>
</organism>
<name>A0A0A9FLF6_ARUDO</name>
<proteinExistence type="predicted"/>